<protein>
    <recommendedName>
        <fullName evidence="5">DUF3311 domain-containing protein</fullName>
    </recommendedName>
</protein>
<evidence type="ECO:0000256" key="1">
    <source>
        <dbReference type="SAM" id="MobiDB-lite"/>
    </source>
</evidence>
<keyword evidence="2" id="KW-0472">Membrane</keyword>
<evidence type="ECO:0000313" key="3">
    <source>
        <dbReference type="EMBL" id="MDT0305210.1"/>
    </source>
</evidence>
<evidence type="ECO:0008006" key="5">
    <source>
        <dbReference type="Google" id="ProtNLM"/>
    </source>
</evidence>
<feature type="compositionally biased region" description="Basic and acidic residues" evidence="1">
    <location>
        <begin position="9"/>
        <end position="22"/>
    </location>
</feature>
<reference evidence="4" key="1">
    <citation type="submission" date="2023-07" db="EMBL/GenBank/DDBJ databases">
        <title>30 novel species of actinomycetes from the DSMZ collection.</title>
        <authorList>
            <person name="Nouioui I."/>
        </authorList>
    </citation>
    <scope>NUCLEOTIDE SEQUENCE [LARGE SCALE GENOMIC DNA]</scope>
    <source>
        <strain evidence="4">DSM 45055</strain>
    </source>
</reference>
<sequence length="112" mass="11877">MSPTTGGRPPDDAAPGRREPIRRPWPWVGLGVIVLAGVPWYLPPGTVGPVVLGLPLWALVAVASSVAVAAHLSWMLSQLWSVVEDDEESTGEAAGPDTPLDDIEGEGYRWSP</sequence>
<accession>A0ABU2L0X4</accession>
<dbReference type="RefSeq" id="WP_311547724.1">
    <property type="nucleotide sequence ID" value="NZ_JAVREK010000039.1"/>
</dbReference>
<feature type="transmembrane region" description="Helical" evidence="2">
    <location>
        <begin position="54"/>
        <end position="74"/>
    </location>
</feature>
<evidence type="ECO:0000313" key="4">
    <source>
        <dbReference type="Proteomes" id="UP001183226"/>
    </source>
</evidence>
<name>A0ABU2L0X4_9ACTN</name>
<proteinExistence type="predicted"/>
<feature type="region of interest" description="Disordered" evidence="1">
    <location>
        <begin position="1"/>
        <end position="23"/>
    </location>
</feature>
<dbReference type="EMBL" id="JAVREK010000039">
    <property type="protein sequence ID" value="MDT0305210.1"/>
    <property type="molecule type" value="Genomic_DNA"/>
</dbReference>
<organism evidence="3 4">
    <name type="scientific">Streptomonospora wellingtoniae</name>
    <dbReference type="NCBI Taxonomy" id="3075544"/>
    <lineage>
        <taxon>Bacteria</taxon>
        <taxon>Bacillati</taxon>
        <taxon>Actinomycetota</taxon>
        <taxon>Actinomycetes</taxon>
        <taxon>Streptosporangiales</taxon>
        <taxon>Nocardiopsidaceae</taxon>
        <taxon>Streptomonospora</taxon>
    </lineage>
</organism>
<keyword evidence="4" id="KW-1185">Reference proteome</keyword>
<feature type="region of interest" description="Disordered" evidence="1">
    <location>
        <begin position="85"/>
        <end position="112"/>
    </location>
</feature>
<comment type="caution">
    <text evidence="3">The sequence shown here is derived from an EMBL/GenBank/DDBJ whole genome shotgun (WGS) entry which is preliminary data.</text>
</comment>
<keyword evidence="2" id="KW-0812">Transmembrane</keyword>
<feature type="transmembrane region" description="Helical" evidence="2">
    <location>
        <begin position="25"/>
        <end position="42"/>
    </location>
</feature>
<gene>
    <name evidence="3" type="ORF">RM446_24055</name>
</gene>
<dbReference type="Proteomes" id="UP001183226">
    <property type="component" value="Unassembled WGS sequence"/>
</dbReference>
<evidence type="ECO:0000256" key="2">
    <source>
        <dbReference type="SAM" id="Phobius"/>
    </source>
</evidence>
<keyword evidence="2" id="KW-1133">Transmembrane helix</keyword>